<gene>
    <name evidence="1" type="ORF">DPMN_167367</name>
</gene>
<keyword evidence="2" id="KW-1185">Reference proteome</keyword>
<organism evidence="1 2">
    <name type="scientific">Dreissena polymorpha</name>
    <name type="common">Zebra mussel</name>
    <name type="synonym">Mytilus polymorpha</name>
    <dbReference type="NCBI Taxonomy" id="45954"/>
    <lineage>
        <taxon>Eukaryota</taxon>
        <taxon>Metazoa</taxon>
        <taxon>Spiralia</taxon>
        <taxon>Lophotrochozoa</taxon>
        <taxon>Mollusca</taxon>
        <taxon>Bivalvia</taxon>
        <taxon>Autobranchia</taxon>
        <taxon>Heteroconchia</taxon>
        <taxon>Euheterodonta</taxon>
        <taxon>Imparidentia</taxon>
        <taxon>Neoheterodontei</taxon>
        <taxon>Myida</taxon>
        <taxon>Dreissenoidea</taxon>
        <taxon>Dreissenidae</taxon>
        <taxon>Dreissena</taxon>
    </lineage>
</organism>
<dbReference type="AlphaFoldDB" id="A0A9D4F3R6"/>
<evidence type="ECO:0000313" key="2">
    <source>
        <dbReference type="Proteomes" id="UP000828390"/>
    </source>
</evidence>
<dbReference type="Proteomes" id="UP000828390">
    <property type="component" value="Unassembled WGS sequence"/>
</dbReference>
<evidence type="ECO:0000313" key="1">
    <source>
        <dbReference type="EMBL" id="KAH3789195.1"/>
    </source>
</evidence>
<proteinExistence type="predicted"/>
<comment type="caution">
    <text evidence="1">The sequence shown here is derived from an EMBL/GenBank/DDBJ whole genome shotgun (WGS) entry which is preliminary data.</text>
</comment>
<accession>A0A9D4F3R6</accession>
<protein>
    <submittedName>
        <fullName evidence="1">Uncharacterized protein</fullName>
    </submittedName>
</protein>
<reference evidence="1" key="2">
    <citation type="submission" date="2020-11" db="EMBL/GenBank/DDBJ databases">
        <authorList>
            <person name="McCartney M.A."/>
            <person name="Auch B."/>
            <person name="Kono T."/>
            <person name="Mallez S."/>
            <person name="Becker A."/>
            <person name="Gohl D.M."/>
            <person name="Silverstein K.A.T."/>
            <person name="Koren S."/>
            <person name="Bechman K.B."/>
            <person name="Herman A."/>
            <person name="Abrahante J.E."/>
            <person name="Garbe J."/>
        </authorList>
    </citation>
    <scope>NUCLEOTIDE SEQUENCE</scope>
    <source>
        <strain evidence="1">Duluth1</strain>
        <tissue evidence="1">Whole animal</tissue>
    </source>
</reference>
<name>A0A9D4F3R6_DREPO</name>
<reference evidence="1" key="1">
    <citation type="journal article" date="2019" name="bioRxiv">
        <title>The Genome of the Zebra Mussel, Dreissena polymorpha: A Resource for Invasive Species Research.</title>
        <authorList>
            <person name="McCartney M.A."/>
            <person name="Auch B."/>
            <person name="Kono T."/>
            <person name="Mallez S."/>
            <person name="Zhang Y."/>
            <person name="Obille A."/>
            <person name="Becker A."/>
            <person name="Abrahante J.E."/>
            <person name="Garbe J."/>
            <person name="Badalamenti J.P."/>
            <person name="Herman A."/>
            <person name="Mangelson H."/>
            <person name="Liachko I."/>
            <person name="Sullivan S."/>
            <person name="Sone E.D."/>
            <person name="Koren S."/>
            <person name="Silverstein K.A.T."/>
            <person name="Beckman K.B."/>
            <person name="Gohl D.M."/>
        </authorList>
    </citation>
    <scope>NUCLEOTIDE SEQUENCE</scope>
    <source>
        <strain evidence="1">Duluth1</strain>
        <tissue evidence="1">Whole animal</tissue>
    </source>
</reference>
<sequence length="114" mass="13147">MRSNADIHVFERACFSFQPRFRCEIISHDGCADVGRDMPEIKGNMGLLVKLTLTHMYVMSGRPTDGRTYHTINHIHGDRANAATFLPTVCQKHGRKLFSESRNERKKQEKKVSW</sequence>
<dbReference type="EMBL" id="JAIWYP010000008">
    <property type="protein sequence ID" value="KAH3789195.1"/>
    <property type="molecule type" value="Genomic_DNA"/>
</dbReference>